<evidence type="ECO:0000313" key="1">
    <source>
        <dbReference type="EMBL" id="GIX60977.1"/>
    </source>
</evidence>
<name>A0AAV4LMJ2_BABCB</name>
<sequence length="243" mass="26092">MLFSGTLFLKPSLPDLTSTFLVFVNEICTILSGDGVRDHEVEGYGIVSRKKLKKDFEKQYPNFPDYAPLTQCCSSLKTNIEKLIGDDSSDGALRIPNSSRKMYENMLQSKNFPTYVKWLSQHIPKLIANLQKMKAECRSWNPSDMSNGQAAGPFPYGFGFSSKWSNGQEVQYDLSKLTAEGSDGLPALRSHVENLIGSSTSSSAGSIAGGLLGTAAMGGMGTAVALNVGGVTTALKGAIGIFK</sequence>
<dbReference type="AlphaFoldDB" id="A0AAV4LMJ2"/>
<dbReference type="RefSeq" id="XP_067713048.1">
    <property type="nucleotide sequence ID" value="XM_067856947.1"/>
</dbReference>
<reference evidence="1 2" key="1">
    <citation type="submission" date="2021-06" db="EMBL/GenBank/DDBJ databases">
        <title>Genome sequence of Babesia caballi.</title>
        <authorList>
            <person name="Yamagishi J."/>
            <person name="Kidaka T."/>
            <person name="Ochi A."/>
        </authorList>
    </citation>
    <scope>NUCLEOTIDE SEQUENCE [LARGE SCALE GENOMIC DNA]</scope>
    <source>
        <strain evidence="1">USDA-D6B2</strain>
    </source>
</reference>
<dbReference type="GeneID" id="94192460"/>
<organism evidence="1 2">
    <name type="scientific">Babesia caballi</name>
    <dbReference type="NCBI Taxonomy" id="5871"/>
    <lineage>
        <taxon>Eukaryota</taxon>
        <taxon>Sar</taxon>
        <taxon>Alveolata</taxon>
        <taxon>Apicomplexa</taxon>
        <taxon>Aconoidasida</taxon>
        <taxon>Piroplasmida</taxon>
        <taxon>Babesiidae</taxon>
        <taxon>Babesia</taxon>
    </lineage>
</organism>
<protein>
    <submittedName>
        <fullName evidence="1">Secreted antigen 1</fullName>
    </submittedName>
</protein>
<gene>
    <name evidence="1" type="ORF">BcabD6B2_04120</name>
</gene>
<proteinExistence type="predicted"/>
<comment type="caution">
    <text evidence="1">The sequence shown here is derived from an EMBL/GenBank/DDBJ whole genome shotgun (WGS) entry which is preliminary data.</text>
</comment>
<keyword evidence="2" id="KW-1185">Reference proteome</keyword>
<evidence type="ECO:0000313" key="2">
    <source>
        <dbReference type="Proteomes" id="UP001497744"/>
    </source>
</evidence>
<dbReference type="EMBL" id="BPLF01000001">
    <property type="protein sequence ID" value="GIX60977.1"/>
    <property type="molecule type" value="Genomic_DNA"/>
</dbReference>
<dbReference type="Proteomes" id="UP001497744">
    <property type="component" value="Unassembled WGS sequence"/>
</dbReference>
<accession>A0AAV4LMJ2</accession>